<evidence type="ECO:0008006" key="2">
    <source>
        <dbReference type="Google" id="ProtNLM"/>
    </source>
</evidence>
<protein>
    <recommendedName>
        <fullName evidence="2">Rop family plasmid primer RNA-binding protein</fullName>
    </recommendedName>
</protein>
<name>A0A0H5QCN6_9ZZZZ</name>
<dbReference type="AlphaFoldDB" id="A0A0H5QCN6"/>
<proteinExistence type="predicted"/>
<reference evidence="1" key="2">
    <citation type="submission" date="2015-07" db="EMBL/GenBank/DDBJ databases">
        <title>Plasmids, circular viruses and viroids from rat gut.</title>
        <authorList>
            <person name="Jorgensen T.J."/>
            <person name="Hansen M.A."/>
            <person name="Xu Z."/>
            <person name="Tabak M.A."/>
            <person name="Sorensen S.J."/>
            <person name="Hansen L.H."/>
        </authorList>
    </citation>
    <scope>NUCLEOTIDE SEQUENCE</scope>
    <source>
        <plasmid evidence="1">pRGRH0095</plasmid>
    </source>
</reference>
<keyword evidence="1" id="KW-0614">Plasmid</keyword>
<evidence type="ECO:0000313" key="1">
    <source>
        <dbReference type="EMBL" id="CRY93897.1"/>
    </source>
</evidence>
<geneLocation type="plasmid" evidence="1">
    <name>pRGRH0095</name>
</geneLocation>
<dbReference type="PRINTS" id="PR00835">
    <property type="entry name" value="ROPREGULATRY"/>
</dbReference>
<organism evidence="1">
    <name type="scientific">uncultured prokaryote</name>
    <dbReference type="NCBI Taxonomy" id="198431"/>
    <lineage>
        <taxon>unclassified sequences</taxon>
        <taxon>environmental samples</taxon>
    </lineage>
</organism>
<dbReference type="Gene3D" id="1.10.287.230">
    <property type="match status" value="1"/>
</dbReference>
<sequence>MTPSSFHAKIITRRGKSPVTRQESAALNMAKFIRAQTLLLLERLEQMDLDEAAGCCEHLHDQAEALYAMLNAQIGEENA</sequence>
<dbReference type="Pfam" id="PF01815">
    <property type="entry name" value="Rop"/>
    <property type="match status" value="1"/>
</dbReference>
<dbReference type="EMBL" id="LN852786">
    <property type="protein sequence ID" value="CRY93897.1"/>
    <property type="molecule type" value="Genomic_DNA"/>
</dbReference>
<dbReference type="SUPFAM" id="SSF47380">
    <property type="entry name" value="ROP protein"/>
    <property type="match status" value="1"/>
</dbReference>
<dbReference type="InterPro" id="IPR000769">
    <property type="entry name" value="Regulatory_Rop"/>
</dbReference>
<reference evidence="1" key="1">
    <citation type="submission" date="2015-06" db="EMBL/GenBank/DDBJ databases">
        <authorList>
            <person name="Joergensen T."/>
        </authorList>
    </citation>
    <scope>NUCLEOTIDE SEQUENCE</scope>
    <source>
        <plasmid evidence="1">pRGRH0095</plasmid>
    </source>
</reference>
<dbReference type="InterPro" id="IPR035962">
    <property type="entry name" value="Rop-like_sf"/>
</dbReference>
<accession>A0A0H5QCN6</accession>